<feature type="compositionally biased region" description="Pro residues" evidence="10">
    <location>
        <begin position="11"/>
        <end position="35"/>
    </location>
</feature>
<evidence type="ECO:0000313" key="13">
    <source>
        <dbReference type="Proteomes" id="UP001219518"/>
    </source>
</evidence>
<dbReference type="SUPFAM" id="SSF53098">
    <property type="entry name" value="Ribonuclease H-like"/>
    <property type="match status" value="1"/>
</dbReference>
<dbReference type="Pfam" id="PF02892">
    <property type="entry name" value="zf-BED"/>
    <property type="match status" value="1"/>
</dbReference>
<gene>
    <name evidence="12" type="ORF">KUF71_012791</name>
</gene>
<keyword evidence="5" id="KW-0805">Transcription regulation</keyword>
<dbReference type="AlphaFoldDB" id="A0AAE1HNR6"/>
<evidence type="ECO:0000256" key="7">
    <source>
        <dbReference type="ARBA" id="ARBA00023163"/>
    </source>
</evidence>
<dbReference type="PROSITE" id="PS50808">
    <property type="entry name" value="ZF_BED"/>
    <property type="match status" value="1"/>
</dbReference>
<organism evidence="12 13">
    <name type="scientific">Frankliniella fusca</name>
    <dbReference type="NCBI Taxonomy" id="407009"/>
    <lineage>
        <taxon>Eukaryota</taxon>
        <taxon>Metazoa</taxon>
        <taxon>Ecdysozoa</taxon>
        <taxon>Arthropoda</taxon>
        <taxon>Hexapoda</taxon>
        <taxon>Insecta</taxon>
        <taxon>Pterygota</taxon>
        <taxon>Neoptera</taxon>
        <taxon>Paraneoptera</taxon>
        <taxon>Thysanoptera</taxon>
        <taxon>Terebrantia</taxon>
        <taxon>Thripoidea</taxon>
        <taxon>Thripidae</taxon>
        <taxon>Frankliniella</taxon>
    </lineage>
</organism>
<feature type="region of interest" description="Disordered" evidence="10">
    <location>
        <begin position="680"/>
        <end position="699"/>
    </location>
</feature>
<dbReference type="InterPro" id="IPR008906">
    <property type="entry name" value="HATC_C_dom"/>
</dbReference>
<dbReference type="GO" id="GO:0005634">
    <property type="term" value="C:nucleus"/>
    <property type="evidence" value="ECO:0007669"/>
    <property type="project" value="UniProtKB-SubCell"/>
</dbReference>
<dbReference type="InterPro" id="IPR052035">
    <property type="entry name" value="ZnF_BED_domain_contain"/>
</dbReference>
<dbReference type="PANTHER" id="PTHR46481">
    <property type="entry name" value="ZINC FINGER BED DOMAIN-CONTAINING PROTEIN 4"/>
    <property type="match status" value="1"/>
</dbReference>
<feature type="compositionally biased region" description="Low complexity" evidence="10">
    <location>
        <begin position="36"/>
        <end position="49"/>
    </location>
</feature>
<keyword evidence="8" id="KW-0539">Nucleus</keyword>
<evidence type="ECO:0000256" key="5">
    <source>
        <dbReference type="ARBA" id="ARBA00023015"/>
    </source>
</evidence>
<evidence type="ECO:0000256" key="1">
    <source>
        <dbReference type="ARBA" id="ARBA00004123"/>
    </source>
</evidence>
<reference evidence="12" key="1">
    <citation type="submission" date="2021-07" db="EMBL/GenBank/DDBJ databases">
        <authorList>
            <person name="Catto M.A."/>
            <person name="Jacobson A."/>
            <person name="Kennedy G."/>
            <person name="Labadie P."/>
            <person name="Hunt B.G."/>
            <person name="Srinivasan R."/>
        </authorList>
    </citation>
    <scope>NUCLEOTIDE SEQUENCE</scope>
    <source>
        <strain evidence="12">PL_HMW_Pooled</strain>
        <tissue evidence="12">Head</tissue>
    </source>
</reference>
<comment type="subcellular location">
    <subcellularLocation>
        <location evidence="1">Nucleus</location>
    </subcellularLocation>
</comment>
<evidence type="ECO:0000313" key="12">
    <source>
        <dbReference type="EMBL" id="KAK3924657.1"/>
    </source>
</evidence>
<evidence type="ECO:0000256" key="6">
    <source>
        <dbReference type="ARBA" id="ARBA00023125"/>
    </source>
</evidence>
<feature type="compositionally biased region" description="Basic and acidic residues" evidence="10">
    <location>
        <begin position="687"/>
        <end position="699"/>
    </location>
</feature>
<feature type="region of interest" description="Disordered" evidence="10">
    <location>
        <begin position="1"/>
        <end position="55"/>
    </location>
</feature>
<dbReference type="GO" id="GO:0003677">
    <property type="term" value="F:DNA binding"/>
    <property type="evidence" value="ECO:0007669"/>
    <property type="project" value="UniProtKB-KW"/>
</dbReference>
<name>A0AAE1HNR6_9NEOP</name>
<keyword evidence="4" id="KW-0862">Zinc</keyword>
<evidence type="ECO:0000256" key="10">
    <source>
        <dbReference type="SAM" id="MobiDB-lite"/>
    </source>
</evidence>
<sequence>MPPKRKTVSANPPPLVYVTPPPTPPPTPTPPPSGPPSAASTSTPSTSTSNSNEAAEAKFMEQVRQRLDSGDYKVAEKRVVKSRKRSYAWDTFFAVYAGDLDVGVAQCKRCKALYMSKHGTTNMLKHLPNCAVIGEVLEGGYKPGARVSPACLPPNFKPVLEDRLAEFCATSMCSLEVASGEPMTKLLQAALDMGHALPGPVDVKRDAMPHAETVCRHMCAMADREREVITVRARKAAVDKGLAATTDMWLETHRQFNYIAVTLHFNTDFKQESHKFFTTKFPVTKKKTGENIRAVLFEEFQRFGFTEAEFNNIEWVTDEGANMKKGLEGLSREDCLAHQLNTVLKHTLILSHVELREKANVMDTPAEEELQVYLEAAKVVKQKLGASKADKLLKEKVKSPLPHIASYGPCLLSVITNRSKVAKILDSKGRPDLAERIKEPSEEVQSIVQFLNPLDKTGDVTGPELSKLHKHLEIQESDSATVRLMKERLSNERQLIGLLQGVKQVKEIIVHLKASGKMHELTKSIPTYSATGWNWLRHTLKTFISMHDQVRTVLGETASNEKMSHINLDQLTKLVELLAPFEQESDKLQGQEYPTLPLAVLAICRLRAHVMPKPEDDPTLAVVRARAAVWVAAKLQPSMKHKMALFLHPRFHHLKMLDEAEQNEVFNAVRAELRKMAGDEAEGEELLAAREDDPPPAKRRALDDDYVDQWEWAADDLPTVITDEVTKYLHQTPLPAVPLEGLNQFWKSQSQSSGNGAFPFLAMLAHRLLGMPATSAPCERLFSDAGWVVQARRSMLAPNTVDSIIFLHSCLTNK</sequence>
<evidence type="ECO:0000256" key="4">
    <source>
        <dbReference type="ARBA" id="ARBA00022833"/>
    </source>
</evidence>
<evidence type="ECO:0000256" key="9">
    <source>
        <dbReference type="PROSITE-ProRule" id="PRU00027"/>
    </source>
</evidence>
<keyword evidence="6" id="KW-0238">DNA-binding</keyword>
<keyword evidence="13" id="KW-1185">Reference proteome</keyword>
<dbReference type="InterPro" id="IPR003656">
    <property type="entry name" value="Znf_BED"/>
</dbReference>
<reference evidence="12" key="2">
    <citation type="journal article" date="2023" name="BMC Genomics">
        <title>Pest status, molecular evolution, and epigenetic factors derived from the genome assembly of Frankliniella fusca, a thysanopteran phytovirus vector.</title>
        <authorList>
            <person name="Catto M.A."/>
            <person name="Labadie P.E."/>
            <person name="Jacobson A.L."/>
            <person name="Kennedy G.G."/>
            <person name="Srinivasan R."/>
            <person name="Hunt B.G."/>
        </authorList>
    </citation>
    <scope>NUCLEOTIDE SEQUENCE</scope>
    <source>
        <strain evidence="12">PL_HMW_Pooled</strain>
    </source>
</reference>
<evidence type="ECO:0000256" key="2">
    <source>
        <dbReference type="ARBA" id="ARBA00022723"/>
    </source>
</evidence>
<dbReference type="Gene3D" id="1.10.10.1070">
    <property type="entry name" value="Zinc finger, BED domain-containing"/>
    <property type="match status" value="1"/>
</dbReference>
<dbReference type="GO" id="GO:0046983">
    <property type="term" value="F:protein dimerization activity"/>
    <property type="evidence" value="ECO:0007669"/>
    <property type="project" value="InterPro"/>
</dbReference>
<accession>A0AAE1HNR6</accession>
<evidence type="ECO:0000256" key="3">
    <source>
        <dbReference type="ARBA" id="ARBA00022771"/>
    </source>
</evidence>
<keyword evidence="2" id="KW-0479">Metal-binding</keyword>
<dbReference type="Pfam" id="PF05699">
    <property type="entry name" value="Dimer_Tnp_hAT"/>
    <property type="match status" value="1"/>
</dbReference>
<evidence type="ECO:0000256" key="8">
    <source>
        <dbReference type="ARBA" id="ARBA00023242"/>
    </source>
</evidence>
<dbReference type="InterPro" id="IPR012337">
    <property type="entry name" value="RNaseH-like_sf"/>
</dbReference>
<dbReference type="GO" id="GO:0008270">
    <property type="term" value="F:zinc ion binding"/>
    <property type="evidence" value="ECO:0007669"/>
    <property type="project" value="UniProtKB-KW"/>
</dbReference>
<dbReference type="PANTHER" id="PTHR46481:SF10">
    <property type="entry name" value="ZINC FINGER BED DOMAIN-CONTAINING PROTEIN 39"/>
    <property type="match status" value="1"/>
</dbReference>
<protein>
    <submittedName>
        <fullName evidence="12">Transposable element Hobo transposase</fullName>
    </submittedName>
</protein>
<dbReference type="SMART" id="SM00614">
    <property type="entry name" value="ZnF_BED"/>
    <property type="match status" value="1"/>
</dbReference>
<feature type="domain" description="BED-type" evidence="11">
    <location>
        <begin position="83"/>
        <end position="127"/>
    </location>
</feature>
<keyword evidence="3 9" id="KW-0863">Zinc-finger</keyword>
<dbReference type="EMBL" id="JAHWGI010001195">
    <property type="protein sequence ID" value="KAK3924657.1"/>
    <property type="molecule type" value="Genomic_DNA"/>
</dbReference>
<keyword evidence="7" id="KW-0804">Transcription</keyword>
<evidence type="ECO:0000259" key="11">
    <source>
        <dbReference type="PROSITE" id="PS50808"/>
    </source>
</evidence>
<comment type="caution">
    <text evidence="12">The sequence shown here is derived from an EMBL/GenBank/DDBJ whole genome shotgun (WGS) entry which is preliminary data.</text>
</comment>
<dbReference type="Proteomes" id="UP001219518">
    <property type="component" value="Unassembled WGS sequence"/>
</dbReference>
<proteinExistence type="predicted"/>